<accession>A0AAN7TJZ9</accession>
<evidence type="ECO:0000256" key="1">
    <source>
        <dbReference type="SAM" id="MobiDB-lite"/>
    </source>
</evidence>
<feature type="compositionally biased region" description="Basic and acidic residues" evidence="1">
    <location>
        <begin position="215"/>
        <end position="226"/>
    </location>
</feature>
<organism evidence="2 3">
    <name type="scientific">Meristemomyces frigidus</name>
    <dbReference type="NCBI Taxonomy" id="1508187"/>
    <lineage>
        <taxon>Eukaryota</taxon>
        <taxon>Fungi</taxon>
        <taxon>Dikarya</taxon>
        <taxon>Ascomycota</taxon>
        <taxon>Pezizomycotina</taxon>
        <taxon>Dothideomycetes</taxon>
        <taxon>Dothideomycetidae</taxon>
        <taxon>Mycosphaerellales</taxon>
        <taxon>Teratosphaeriaceae</taxon>
        <taxon>Meristemomyces</taxon>
    </lineage>
</organism>
<evidence type="ECO:0000313" key="2">
    <source>
        <dbReference type="EMBL" id="KAK5115045.1"/>
    </source>
</evidence>
<dbReference type="EMBL" id="JAVRRL010000014">
    <property type="protein sequence ID" value="KAK5115045.1"/>
    <property type="molecule type" value="Genomic_DNA"/>
</dbReference>
<comment type="caution">
    <text evidence="2">The sequence shown here is derived from an EMBL/GenBank/DDBJ whole genome shotgun (WGS) entry which is preliminary data.</text>
</comment>
<reference evidence="2" key="1">
    <citation type="submission" date="2023-08" db="EMBL/GenBank/DDBJ databases">
        <title>Black Yeasts Isolated from many extreme environments.</title>
        <authorList>
            <person name="Coleine C."/>
            <person name="Stajich J.E."/>
            <person name="Selbmann L."/>
        </authorList>
    </citation>
    <scope>NUCLEOTIDE SEQUENCE</scope>
    <source>
        <strain evidence="2">CCFEE 5401</strain>
    </source>
</reference>
<protein>
    <submittedName>
        <fullName evidence="2">Uncharacterized protein</fullName>
    </submittedName>
</protein>
<sequence length="840" mass="93392">MSVQSMESGTDLRELMKAAGLGHTFGKMTFSALRKSVATATTNGEPSVKRGRTVAALELPRSILAVAESGASTVTTQADPGESTSTTTLITPVATVLRNKFRSRQTATAESKKRAQVTTSADGLPNKRLRLQASTSHLPAEIYPEKPTRVEVATDGAPRILPSEHILNTDEDAFEMERLRRITAREMHEKERQAIKNAHAKAKQVAKALNDEEAAAERSREQEIERPGNQATTEDSATAGVEVLPQADIEPPESSHAEVYDVDQQAKIEHEPDHISRAFWSGRADVFTAEMKNLVKELASRAPPYLYHVHSTSGRRHTRGSASQNQMAPAAVVEGKPLYNSIYDFPRLSDLIHNFGNRILWQISKVDQFSSYTNSLLFTLVHAIGRQTRGETGITISILDTRKAQQANGTPAEFYYVPELIRIAGVIEWNGWGPMNFNKLLSPWYTHEFVAHGSFNLPDAAYRQVPLDELLAAGLDNFAPSFQDDEDTDQMRKLATRIMHMPTKDVYEGPAGTMQFMIDLSTSTRAREHTRMNGALISGAQQKAVTMVHLEQAATLARLFSPATSTRNIDAEDQGNLTAHFKIFIDLVALSNHKKRDRVFIDYILTHFTHDEVQDILWPTMTNLPNNLPESMHVLHRIREACTVLGVAQPGTNQIGMVDMDFDFRGRWHGNWARITSTKGERKPKVVKIIDHAHIDEDEDEDEDMQEDTCRSQAGLAGLEVQSLGIASKVMQTTSNEEEGESFFLPETEKALEEVDGQIVSPASLAFEITQENMSWADEDDGEGLGMLEMEEALEEADGQSVTLGSLAFETTQKNMSWAFTTNTRDEETRGLEQVKELVH</sequence>
<name>A0AAN7TJZ9_9PEZI</name>
<evidence type="ECO:0000313" key="3">
    <source>
        <dbReference type="Proteomes" id="UP001310890"/>
    </source>
</evidence>
<feature type="region of interest" description="Disordered" evidence="1">
    <location>
        <begin position="206"/>
        <end position="237"/>
    </location>
</feature>
<dbReference type="Proteomes" id="UP001310890">
    <property type="component" value="Unassembled WGS sequence"/>
</dbReference>
<proteinExistence type="predicted"/>
<dbReference type="AlphaFoldDB" id="A0AAN7TJZ9"/>
<gene>
    <name evidence="2" type="ORF">LTR62_001742</name>
</gene>
<feature type="region of interest" description="Disordered" evidence="1">
    <location>
        <begin position="104"/>
        <end position="124"/>
    </location>
</feature>